<name>A0A1X2H8E1_SYNRA</name>
<feature type="compositionally biased region" description="Basic residues" evidence="6">
    <location>
        <begin position="188"/>
        <end position="198"/>
    </location>
</feature>
<gene>
    <name evidence="7" type="ORF">BCR43DRAFT_565047</name>
</gene>
<evidence type="ECO:0000256" key="2">
    <source>
        <dbReference type="ARBA" id="ARBA00022574"/>
    </source>
</evidence>
<keyword evidence="5" id="KW-0175">Coiled coil</keyword>
<keyword evidence="3" id="KW-0677">Repeat</keyword>
<dbReference type="InterPro" id="IPR001680">
    <property type="entry name" value="WD40_rpt"/>
</dbReference>
<feature type="compositionally biased region" description="Polar residues" evidence="6">
    <location>
        <begin position="199"/>
        <end position="211"/>
    </location>
</feature>
<dbReference type="EMBL" id="MCGN01000007">
    <property type="protein sequence ID" value="ORY94812.1"/>
    <property type="molecule type" value="Genomic_DNA"/>
</dbReference>
<dbReference type="PROSITE" id="PS00678">
    <property type="entry name" value="WD_REPEATS_1"/>
    <property type="match status" value="3"/>
</dbReference>
<feature type="region of interest" description="Disordered" evidence="6">
    <location>
        <begin position="1"/>
        <end position="36"/>
    </location>
</feature>
<dbReference type="GO" id="GO:0005634">
    <property type="term" value="C:nucleus"/>
    <property type="evidence" value="ECO:0007669"/>
    <property type="project" value="TreeGrafter"/>
</dbReference>
<reference evidence="7 8" key="1">
    <citation type="submission" date="2016-07" db="EMBL/GenBank/DDBJ databases">
        <title>Pervasive Adenine N6-methylation of Active Genes in Fungi.</title>
        <authorList>
            <consortium name="DOE Joint Genome Institute"/>
            <person name="Mondo S.J."/>
            <person name="Dannebaum R.O."/>
            <person name="Kuo R.C."/>
            <person name="Labutti K."/>
            <person name="Haridas S."/>
            <person name="Kuo A."/>
            <person name="Salamov A."/>
            <person name="Ahrendt S.R."/>
            <person name="Lipzen A."/>
            <person name="Sullivan W."/>
            <person name="Andreopoulos W.B."/>
            <person name="Clum A."/>
            <person name="Lindquist E."/>
            <person name="Daum C."/>
            <person name="Ramamoorthy G.K."/>
            <person name="Gryganskyi A."/>
            <person name="Culley D."/>
            <person name="Magnuson J.K."/>
            <person name="James T.Y."/>
            <person name="O'Malley M.A."/>
            <person name="Stajich J.E."/>
            <person name="Spatafora J.W."/>
            <person name="Visel A."/>
            <person name="Grigoriev I.V."/>
        </authorList>
    </citation>
    <scope>NUCLEOTIDE SEQUENCE [LARGE SCALE GENOMIC DNA]</scope>
    <source>
        <strain evidence="7 8">NRRL 2496</strain>
    </source>
</reference>
<feature type="repeat" description="WD" evidence="4">
    <location>
        <begin position="537"/>
        <end position="576"/>
    </location>
</feature>
<feature type="compositionally biased region" description="Low complexity" evidence="6">
    <location>
        <begin position="174"/>
        <end position="184"/>
    </location>
</feature>
<sequence length="646" mass="70439">MPNESRLRKNEPNGSGSSNTATTAAGAPPASALNATTRRDDHYSTALVNNARDTAFGLARSARDWLSPTSTSLPDWSAPLSHLESLTTVMFSPLAAHTVYRSDSLAKALQLMQQQQQQRQRSNTNSASSSSSSSSDLVLHRRAFPSSAELLKEDIPDSSAPLSLFQGFAAAYPTLTTNNPATTTGSPKRSRNRRRKHASGSSVAGSDTGRSLTQIIAEREMRMKENDKLQMQKSSTANEIEQINLQIEEMLNKRRQLEAKWSKLQTKEQQLQMTIDGLNEAIINVEEGGRETDSVQPDTETTTESDDEPIEPGICYKSLQGHDDSIVCLDFNHPKGMLVSSSMDGTVRAWDLHRNVCLGSLDGHTSVVRCLDLNEARLVTGSDDGSIKYWDLSAIPVPAFPSSDPDSPVSPASPASGEELPPVIENCCLGSLEGHQGEVTAIDSDGVTAVSGSNDKTMKQWDLETQQCVLTLDVMWASNTSTSKSWSFATDIQNYFFEPANEFVGALQFWNFALASGTIDGKIRMWDLRTGQAHRTLPGHNGPITTLQFDEIHIVSGSMDRTVRIWDLRTGSVFDTLTYNDPVSSLQFDASRIATATTSSSVDIYNRTSFQHTSLAGHTGPVNSVHFRDSVLASGGADRIVKFWAL</sequence>
<evidence type="ECO:0000313" key="7">
    <source>
        <dbReference type="EMBL" id="ORY94812.1"/>
    </source>
</evidence>
<dbReference type="SUPFAM" id="SSF50978">
    <property type="entry name" value="WD40 repeat-like"/>
    <property type="match status" value="1"/>
</dbReference>
<evidence type="ECO:0000256" key="1">
    <source>
        <dbReference type="ARBA" id="ARBA00022490"/>
    </source>
</evidence>
<organism evidence="7 8">
    <name type="scientific">Syncephalastrum racemosum</name>
    <name type="common">Filamentous fungus</name>
    <dbReference type="NCBI Taxonomy" id="13706"/>
    <lineage>
        <taxon>Eukaryota</taxon>
        <taxon>Fungi</taxon>
        <taxon>Fungi incertae sedis</taxon>
        <taxon>Mucoromycota</taxon>
        <taxon>Mucoromycotina</taxon>
        <taxon>Mucoromycetes</taxon>
        <taxon>Mucorales</taxon>
        <taxon>Syncephalastraceae</taxon>
        <taxon>Syncephalastrum</taxon>
    </lineage>
</organism>
<keyword evidence="1" id="KW-0963">Cytoplasm</keyword>
<evidence type="ECO:0000313" key="8">
    <source>
        <dbReference type="Proteomes" id="UP000242180"/>
    </source>
</evidence>
<dbReference type="InterPro" id="IPR015943">
    <property type="entry name" value="WD40/YVTN_repeat-like_dom_sf"/>
</dbReference>
<evidence type="ECO:0000256" key="4">
    <source>
        <dbReference type="PROSITE-ProRule" id="PRU00221"/>
    </source>
</evidence>
<feature type="compositionally biased region" description="Low complexity" evidence="6">
    <location>
        <begin position="12"/>
        <end position="36"/>
    </location>
</feature>
<dbReference type="PRINTS" id="PR00320">
    <property type="entry name" value="GPROTEINBRPT"/>
</dbReference>
<dbReference type="Pfam" id="PF00400">
    <property type="entry name" value="WD40"/>
    <property type="match status" value="5"/>
</dbReference>
<feature type="region of interest" description="Disordered" evidence="6">
    <location>
        <begin position="110"/>
        <end position="139"/>
    </location>
</feature>
<dbReference type="PANTHER" id="PTHR19849">
    <property type="entry name" value="PHOSPHOLIPASE A-2-ACTIVATING PROTEIN"/>
    <property type="match status" value="1"/>
</dbReference>
<feature type="repeat" description="WD" evidence="4">
    <location>
        <begin position="361"/>
        <end position="393"/>
    </location>
</feature>
<evidence type="ECO:0000256" key="6">
    <source>
        <dbReference type="SAM" id="MobiDB-lite"/>
    </source>
</evidence>
<dbReference type="InterPro" id="IPR036322">
    <property type="entry name" value="WD40_repeat_dom_sf"/>
</dbReference>
<dbReference type="OMA" id="ERLRYMD"/>
<keyword evidence="8" id="KW-1185">Reference proteome</keyword>
<feature type="repeat" description="WD" evidence="4">
    <location>
        <begin position="514"/>
        <end position="536"/>
    </location>
</feature>
<dbReference type="CDD" id="cd00200">
    <property type="entry name" value="WD40"/>
    <property type="match status" value="1"/>
</dbReference>
<dbReference type="STRING" id="13706.A0A1X2H8E1"/>
<feature type="region of interest" description="Disordered" evidence="6">
    <location>
        <begin position="287"/>
        <end position="311"/>
    </location>
</feature>
<dbReference type="PROSITE" id="PS50294">
    <property type="entry name" value="WD_REPEATS_REGION"/>
    <property type="match status" value="4"/>
</dbReference>
<dbReference type="OrthoDB" id="496at2759"/>
<dbReference type="GO" id="GO:0010992">
    <property type="term" value="P:ubiquitin recycling"/>
    <property type="evidence" value="ECO:0007669"/>
    <property type="project" value="TreeGrafter"/>
</dbReference>
<dbReference type="GO" id="GO:0043161">
    <property type="term" value="P:proteasome-mediated ubiquitin-dependent protein catabolic process"/>
    <property type="evidence" value="ECO:0007669"/>
    <property type="project" value="TreeGrafter"/>
</dbReference>
<dbReference type="PROSITE" id="PS50082">
    <property type="entry name" value="WD_REPEATS_2"/>
    <property type="match status" value="6"/>
</dbReference>
<keyword evidence="2 4" id="KW-0853">WD repeat</keyword>
<dbReference type="InterPro" id="IPR019775">
    <property type="entry name" value="WD40_repeat_CS"/>
</dbReference>
<dbReference type="InParanoid" id="A0A1X2H8E1"/>
<dbReference type="PANTHER" id="PTHR19849:SF0">
    <property type="entry name" value="PHOSPHOLIPASE A-2-ACTIVATING PROTEIN"/>
    <property type="match status" value="1"/>
</dbReference>
<dbReference type="Gene3D" id="6.10.280.220">
    <property type="match status" value="1"/>
</dbReference>
<dbReference type="GO" id="GO:0043130">
    <property type="term" value="F:ubiquitin binding"/>
    <property type="evidence" value="ECO:0007669"/>
    <property type="project" value="TreeGrafter"/>
</dbReference>
<dbReference type="InterPro" id="IPR020472">
    <property type="entry name" value="WD40_PAC1"/>
</dbReference>
<dbReference type="SMART" id="SM00320">
    <property type="entry name" value="WD40"/>
    <property type="match status" value="7"/>
</dbReference>
<dbReference type="Gene3D" id="2.130.10.10">
    <property type="entry name" value="YVTN repeat-like/Quinoprotein amine dehydrogenase"/>
    <property type="match status" value="3"/>
</dbReference>
<feature type="compositionally biased region" description="Basic and acidic residues" evidence="6">
    <location>
        <begin position="1"/>
        <end position="11"/>
    </location>
</feature>
<evidence type="ECO:0000256" key="5">
    <source>
        <dbReference type="SAM" id="Coils"/>
    </source>
</evidence>
<accession>A0A1X2H8E1</accession>
<protein>
    <submittedName>
        <fullName evidence="7">WD40-repeat-containing domain protein</fullName>
    </submittedName>
</protein>
<evidence type="ECO:0000256" key="3">
    <source>
        <dbReference type="ARBA" id="ARBA00022737"/>
    </source>
</evidence>
<feature type="repeat" description="WD" evidence="4">
    <location>
        <begin position="319"/>
        <end position="360"/>
    </location>
</feature>
<dbReference type="FunCoup" id="A0A1X2H8E1">
    <property type="interactions" value="187"/>
</dbReference>
<feature type="repeat" description="WD" evidence="4">
    <location>
        <begin position="615"/>
        <end position="646"/>
    </location>
</feature>
<feature type="repeat" description="WD" evidence="4">
    <location>
        <begin position="432"/>
        <end position="471"/>
    </location>
</feature>
<dbReference type="Proteomes" id="UP000242180">
    <property type="component" value="Unassembled WGS sequence"/>
</dbReference>
<dbReference type="GO" id="GO:0005737">
    <property type="term" value="C:cytoplasm"/>
    <property type="evidence" value="ECO:0007669"/>
    <property type="project" value="TreeGrafter"/>
</dbReference>
<feature type="coiled-coil region" evidence="5">
    <location>
        <begin position="226"/>
        <end position="267"/>
    </location>
</feature>
<proteinExistence type="predicted"/>
<feature type="compositionally biased region" description="Low complexity" evidence="6">
    <location>
        <begin position="113"/>
        <end position="135"/>
    </location>
</feature>
<comment type="caution">
    <text evidence="7">The sequence shown here is derived from an EMBL/GenBank/DDBJ whole genome shotgun (WGS) entry which is preliminary data.</text>
</comment>
<feature type="region of interest" description="Disordered" evidence="6">
    <location>
        <begin position="174"/>
        <end position="211"/>
    </location>
</feature>
<dbReference type="AlphaFoldDB" id="A0A1X2H8E1"/>
<feature type="compositionally biased region" description="Acidic residues" evidence="6">
    <location>
        <begin position="301"/>
        <end position="310"/>
    </location>
</feature>